<dbReference type="Gene3D" id="1.10.10.60">
    <property type="entry name" value="Homeodomain-like"/>
    <property type="match status" value="1"/>
</dbReference>
<feature type="domain" description="HTH tetR-type" evidence="4">
    <location>
        <begin position="27"/>
        <end position="87"/>
    </location>
</feature>
<dbReference type="AlphaFoldDB" id="A0A1H0BRA9"/>
<dbReference type="PANTHER" id="PTHR30055">
    <property type="entry name" value="HTH-TYPE TRANSCRIPTIONAL REGULATOR RUTR"/>
    <property type="match status" value="1"/>
</dbReference>
<dbReference type="RefSeq" id="WP_093784050.1">
    <property type="nucleotide sequence ID" value="NZ_FNIE01000004.1"/>
</dbReference>
<dbReference type="PANTHER" id="PTHR30055:SF235">
    <property type="entry name" value="TRANSCRIPTIONAL REGULATORY PROTEIN"/>
    <property type="match status" value="1"/>
</dbReference>
<gene>
    <name evidence="5" type="ORF">SAMN05216259_104273</name>
</gene>
<dbReference type="EMBL" id="FNIE01000004">
    <property type="protein sequence ID" value="SDN48083.1"/>
    <property type="molecule type" value="Genomic_DNA"/>
</dbReference>
<proteinExistence type="predicted"/>
<dbReference type="InterPro" id="IPR009057">
    <property type="entry name" value="Homeodomain-like_sf"/>
</dbReference>
<evidence type="ECO:0000256" key="3">
    <source>
        <dbReference type="SAM" id="MobiDB-lite"/>
    </source>
</evidence>
<evidence type="ECO:0000256" key="2">
    <source>
        <dbReference type="PROSITE-ProRule" id="PRU00335"/>
    </source>
</evidence>
<dbReference type="PRINTS" id="PR00455">
    <property type="entry name" value="HTHTETR"/>
</dbReference>
<dbReference type="SUPFAM" id="SSF46689">
    <property type="entry name" value="Homeodomain-like"/>
    <property type="match status" value="1"/>
</dbReference>
<dbReference type="SUPFAM" id="SSF48498">
    <property type="entry name" value="Tetracyclin repressor-like, C-terminal domain"/>
    <property type="match status" value="1"/>
</dbReference>
<dbReference type="STRING" id="310781.SAMN05216259_104273"/>
<dbReference type="InterPro" id="IPR041678">
    <property type="entry name" value="TetR_C_16"/>
</dbReference>
<dbReference type="Pfam" id="PF00440">
    <property type="entry name" value="TetR_N"/>
    <property type="match status" value="1"/>
</dbReference>
<keyword evidence="6" id="KW-1185">Reference proteome</keyword>
<feature type="region of interest" description="Disordered" evidence="3">
    <location>
        <begin position="1"/>
        <end position="29"/>
    </location>
</feature>
<evidence type="ECO:0000313" key="5">
    <source>
        <dbReference type="EMBL" id="SDN48083.1"/>
    </source>
</evidence>
<dbReference type="InterPro" id="IPR001647">
    <property type="entry name" value="HTH_TetR"/>
</dbReference>
<dbReference type="Proteomes" id="UP000199341">
    <property type="component" value="Unassembled WGS sequence"/>
</dbReference>
<dbReference type="Gene3D" id="1.10.357.10">
    <property type="entry name" value="Tetracycline Repressor, domain 2"/>
    <property type="match status" value="1"/>
</dbReference>
<name>A0A1H0BRA9_9ACTN</name>
<evidence type="ECO:0000259" key="4">
    <source>
        <dbReference type="PROSITE" id="PS50977"/>
    </source>
</evidence>
<reference evidence="5 6" key="1">
    <citation type="submission" date="2016-10" db="EMBL/GenBank/DDBJ databases">
        <authorList>
            <person name="de Groot N.N."/>
        </authorList>
    </citation>
    <scope>NUCLEOTIDE SEQUENCE [LARGE SCALE GENOMIC DNA]</scope>
    <source>
        <strain evidence="5 6">CGMCC 4.2022</strain>
    </source>
</reference>
<dbReference type="GO" id="GO:0000976">
    <property type="term" value="F:transcription cis-regulatory region binding"/>
    <property type="evidence" value="ECO:0007669"/>
    <property type="project" value="TreeGrafter"/>
</dbReference>
<evidence type="ECO:0000256" key="1">
    <source>
        <dbReference type="ARBA" id="ARBA00023125"/>
    </source>
</evidence>
<dbReference type="InterPro" id="IPR050109">
    <property type="entry name" value="HTH-type_TetR-like_transc_reg"/>
</dbReference>
<feature type="compositionally biased region" description="Low complexity" evidence="3">
    <location>
        <begin position="1"/>
        <end position="10"/>
    </location>
</feature>
<accession>A0A1H0BRA9</accession>
<dbReference type="InterPro" id="IPR036271">
    <property type="entry name" value="Tet_transcr_reg_TetR-rel_C_sf"/>
</dbReference>
<dbReference type="GO" id="GO:0003700">
    <property type="term" value="F:DNA-binding transcription factor activity"/>
    <property type="evidence" value="ECO:0007669"/>
    <property type="project" value="TreeGrafter"/>
</dbReference>
<feature type="DNA-binding region" description="H-T-H motif" evidence="2">
    <location>
        <begin position="50"/>
        <end position="69"/>
    </location>
</feature>
<keyword evidence="1 2" id="KW-0238">DNA-binding</keyword>
<dbReference type="PROSITE" id="PS50977">
    <property type="entry name" value="HTH_TETR_2"/>
    <property type="match status" value="1"/>
</dbReference>
<sequence>MTGTEPAARSGSRRGPGRPAGSRSGDTATRARILEAARELFATRTYGATTIRAVAAAADVNPALVHHFFGTKRDLFAATVQLPEELTAQLPELVSGAADSADDVGRRIVRLYLTMWQEPATGHPLAAMVRTGMSDPEAADILKQVLTRTILGPLVAASGRDQPGLRITLAATHLVGLAMGRHILALPPLTEAGIEHLTACVAPAIQHYLTGPLPPPPEAPAR</sequence>
<dbReference type="OrthoDB" id="3210235at2"/>
<dbReference type="Pfam" id="PF17920">
    <property type="entry name" value="TetR_C_16"/>
    <property type="match status" value="1"/>
</dbReference>
<evidence type="ECO:0000313" key="6">
    <source>
        <dbReference type="Proteomes" id="UP000199341"/>
    </source>
</evidence>
<organism evidence="5 6">
    <name type="scientific">Actinacidiphila guanduensis</name>
    <dbReference type="NCBI Taxonomy" id="310781"/>
    <lineage>
        <taxon>Bacteria</taxon>
        <taxon>Bacillati</taxon>
        <taxon>Actinomycetota</taxon>
        <taxon>Actinomycetes</taxon>
        <taxon>Kitasatosporales</taxon>
        <taxon>Streptomycetaceae</taxon>
        <taxon>Actinacidiphila</taxon>
    </lineage>
</organism>
<protein>
    <submittedName>
        <fullName evidence="5">Transcriptional regulator, TetR family</fullName>
    </submittedName>
</protein>